<comment type="caution">
    <text evidence="2">The sequence shown here is derived from an EMBL/GenBank/DDBJ whole genome shotgun (WGS) entry which is preliminary data.</text>
</comment>
<feature type="compositionally biased region" description="Basic residues" evidence="1">
    <location>
        <begin position="35"/>
        <end position="48"/>
    </location>
</feature>
<evidence type="ECO:0000313" key="2">
    <source>
        <dbReference type="EMBL" id="KAJ5179748.1"/>
    </source>
</evidence>
<feature type="compositionally biased region" description="Basic and acidic residues" evidence="1">
    <location>
        <begin position="8"/>
        <end position="23"/>
    </location>
</feature>
<reference evidence="2" key="2">
    <citation type="journal article" date="2023" name="IMA Fungus">
        <title>Comparative genomic study of the Penicillium genus elucidates a diverse pangenome and 15 lateral gene transfer events.</title>
        <authorList>
            <person name="Petersen C."/>
            <person name="Sorensen T."/>
            <person name="Nielsen M.R."/>
            <person name="Sondergaard T.E."/>
            <person name="Sorensen J.L."/>
            <person name="Fitzpatrick D.A."/>
            <person name="Frisvad J.C."/>
            <person name="Nielsen K.L."/>
        </authorList>
    </citation>
    <scope>NUCLEOTIDE SEQUENCE</scope>
    <source>
        <strain evidence="2">IBT 21917</strain>
    </source>
</reference>
<feature type="compositionally biased region" description="Polar residues" evidence="1">
    <location>
        <begin position="245"/>
        <end position="274"/>
    </location>
</feature>
<name>A0A9W9IKB9_9EURO</name>
<feature type="region of interest" description="Disordered" evidence="1">
    <location>
        <begin position="1"/>
        <end position="55"/>
    </location>
</feature>
<dbReference type="OrthoDB" id="3946700at2759"/>
<feature type="compositionally biased region" description="Low complexity" evidence="1">
    <location>
        <begin position="24"/>
        <end position="33"/>
    </location>
</feature>
<protein>
    <submittedName>
        <fullName evidence="2">Uncharacterized protein</fullName>
    </submittedName>
</protein>
<organism evidence="2 3">
    <name type="scientific">Penicillium capsulatum</name>
    <dbReference type="NCBI Taxonomy" id="69766"/>
    <lineage>
        <taxon>Eukaryota</taxon>
        <taxon>Fungi</taxon>
        <taxon>Dikarya</taxon>
        <taxon>Ascomycota</taxon>
        <taxon>Pezizomycotina</taxon>
        <taxon>Eurotiomycetes</taxon>
        <taxon>Eurotiomycetidae</taxon>
        <taxon>Eurotiales</taxon>
        <taxon>Aspergillaceae</taxon>
        <taxon>Penicillium</taxon>
    </lineage>
</organism>
<reference evidence="2" key="1">
    <citation type="submission" date="2022-11" db="EMBL/GenBank/DDBJ databases">
        <authorList>
            <person name="Petersen C."/>
        </authorList>
    </citation>
    <scope>NUCLEOTIDE SEQUENCE</scope>
    <source>
        <strain evidence="2">IBT 21917</strain>
    </source>
</reference>
<dbReference type="EMBL" id="JAPQKO010000002">
    <property type="protein sequence ID" value="KAJ5179748.1"/>
    <property type="molecule type" value="Genomic_DNA"/>
</dbReference>
<keyword evidence="3" id="KW-1185">Reference proteome</keyword>
<gene>
    <name evidence="2" type="ORF">N7492_002958</name>
</gene>
<feature type="region of interest" description="Disordered" evidence="1">
    <location>
        <begin position="245"/>
        <end position="313"/>
    </location>
</feature>
<feature type="region of interest" description="Disordered" evidence="1">
    <location>
        <begin position="85"/>
        <end position="230"/>
    </location>
</feature>
<dbReference type="Proteomes" id="UP001146351">
    <property type="component" value="Unassembled WGS sequence"/>
</dbReference>
<accession>A0A9W9IKB9</accession>
<feature type="compositionally biased region" description="Basic and acidic residues" evidence="1">
    <location>
        <begin position="287"/>
        <end position="302"/>
    </location>
</feature>
<feature type="compositionally biased region" description="Basic residues" evidence="1">
    <location>
        <begin position="106"/>
        <end position="118"/>
    </location>
</feature>
<dbReference type="AlphaFoldDB" id="A0A9W9IKB9"/>
<feature type="compositionally biased region" description="Polar residues" evidence="1">
    <location>
        <begin position="135"/>
        <end position="149"/>
    </location>
</feature>
<feature type="compositionally biased region" description="Basic and acidic residues" evidence="1">
    <location>
        <begin position="196"/>
        <end position="221"/>
    </location>
</feature>
<evidence type="ECO:0000256" key="1">
    <source>
        <dbReference type="SAM" id="MobiDB-lite"/>
    </source>
</evidence>
<proteinExistence type="predicted"/>
<sequence length="407" mass="44507">MGIPMWREPSEADNLKSTLEKDSSAAARSAIRRQPTIRRPSRHSHRARGSGAMSSFHTQILDEIQRGLGEPQVAVRSPVMNLGMSEDGLDLDSSRRDALRNSTRPGAHRREHVSRRGRNTRDQAWSDLLGRSDLPTRSNARFSNSSLTPNFAPALAYHHTSHPSSDGVRLPPLPSLRRTDSRGHDPASIIPPVLLRDYRASRASDRSNRESAIDGLGDRQRSLSPDAEPTTDAWDLLLSTITPDATLPSTDTSFSSTNSATDASRNGTSRNSGASSQTTQPSPMPSRDIRIGLDPYPDHLHPCDLSSSDDEDTPVDYHRILGRSGLPLSLRRSPGLPSTMGSQPPAPTISFSFSDSNDTDLQQMQAIFDRFARRQDVPEDWWAGVGLSRTIGRGLNAGTDTPENQGS</sequence>
<evidence type="ECO:0000313" key="3">
    <source>
        <dbReference type="Proteomes" id="UP001146351"/>
    </source>
</evidence>